<protein>
    <submittedName>
        <fullName evidence="1">Uncharacterized protein</fullName>
    </submittedName>
</protein>
<gene>
    <name evidence="1" type="ORF">HPB50_007852</name>
</gene>
<comment type="caution">
    <text evidence="1">The sequence shown here is derived from an EMBL/GenBank/DDBJ whole genome shotgun (WGS) entry which is preliminary data.</text>
</comment>
<proteinExistence type="predicted"/>
<keyword evidence="2" id="KW-1185">Reference proteome</keyword>
<organism evidence="1 2">
    <name type="scientific">Hyalomma asiaticum</name>
    <name type="common">Tick</name>
    <dbReference type="NCBI Taxonomy" id="266040"/>
    <lineage>
        <taxon>Eukaryota</taxon>
        <taxon>Metazoa</taxon>
        <taxon>Ecdysozoa</taxon>
        <taxon>Arthropoda</taxon>
        <taxon>Chelicerata</taxon>
        <taxon>Arachnida</taxon>
        <taxon>Acari</taxon>
        <taxon>Parasitiformes</taxon>
        <taxon>Ixodida</taxon>
        <taxon>Ixodoidea</taxon>
        <taxon>Ixodidae</taxon>
        <taxon>Hyalomminae</taxon>
        <taxon>Hyalomma</taxon>
    </lineage>
</organism>
<name>A0ACB7TCG0_HYAAI</name>
<accession>A0ACB7TCG0</accession>
<dbReference type="EMBL" id="CM023490">
    <property type="protein sequence ID" value="KAH6942549.1"/>
    <property type="molecule type" value="Genomic_DNA"/>
</dbReference>
<evidence type="ECO:0000313" key="1">
    <source>
        <dbReference type="EMBL" id="KAH6942549.1"/>
    </source>
</evidence>
<evidence type="ECO:0000313" key="2">
    <source>
        <dbReference type="Proteomes" id="UP000821845"/>
    </source>
</evidence>
<reference evidence="1" key="1">
    <citation type="submission" date="2020-05" db="EMBL/GenBank/DDBJ databases">
        <title>Large-scale comparative analyses of tick genomes elucidate their genetic diversity and vector capacities.</title>
        <authorList>
            <person name="Jia N."/>
            <person name="Wang J."/>
            <person name="Shi W."/>
            <person name="Du L."/>
            <person name="Sun Y."/>
            <person name="Zhan W."/>
            <person name="Jiang J."/>
            <person name="Wang Q."/>
            <person name="Zhang B."/>
            <person name="Ji P."/>
            <person name="Sakyi L.B."/>
            <person name="Cui X."/>
            <person name="Yuan T."/>
            <person name="Jiang B."/>
            <person name="Yang W."/>
            <person name="Lam T.T.-Y."/>
            <person name="Chang Q."/>
            <person name="Ding S."/>
            <person name="Wang X."/>
            <person name="Zhu J."/>
            <person name="Ruan X."/>
            <person name="Zhao L."/>
            <person name="Wei J."/>
            <person name="Que T."/>
            <person name="Du C."/>
            <person name="Cheng J."/>
            <person name="Dai P."/>
            <person name="Han X."/>
            <person name="Huang E."/>
            <person name="Gao Y."/>
            <person name="Liu J."/>
            <person name="Shao H."/>
            <person name="Ye R."/>
            <person name="Li L."/>
            <person name="Wei W."/>
            <person name="Wang X."/>
            <person name="Wang C."/>
            <person name="Yang T."/>
            <person name="Huo Q."/>
            <person name="Li W."/>
            <person name="Guo W."/>
            <person name="Chen H."/>
            <person name="Zhou L."/>
            <person name="Ni X."/>
            <person name="Tian J."/>
            <person name="Zhou Y."/>
            <person name="Sheng Y."/>
            <person name="Liu T."/>
            <person name="Pan Y."/>
            <person name="Xia L."/>
            <person name="Li J."/>
            <person name="Zhao F."/>
            <person name="Cao W."/>
        </authorList>
    </citation>
    <scope>NUCLEOTIDE SEQUENCE</scope>
    <source>
        <strain evidence="1">Hyas-2018</strain>
    </source>
</reference>
<sequence length="161" mass="17642">MTMGFMTLFCLVQGIFGFAILPTTGHVRISKLCIAHTDQRASKLALHHHLEPRSLNDMATRDAQQTTRSSENCLWLDTNVPHSATSSMDTAIKGALQTFDSRGHGGPGTTMGFMTLFCLLQVSPNASSFSSFRSDCRSIVVSCRALGVVRMYHMNVFLLVA</sequence>
<dbReference type="Proteomes" id="UP000821845">
    <property type="component" value="Chromosome 10"/>
</dbReference>